<evidence type="ECO:0000313" key="3">
    <source>
        <dbReference type="Proteomes" id="UP000179807"/>
    </source>
</evidence>
<feature type="region of interest" description="Disordered" evidence="1">
    <location>
        <begin position="371"/>
        <end position="488"/>
    </location>
</feature>
<dbReference type="InterPro" id="IPR038499">
    <property type="entry name" value="BRO1_sf"/>
</dbReference>
<proteinExistence type="predicted"/>
<reference evidence="2" key="1">
    <citation type="submission" date="2016-10" db="EMBL/GenBank/DDBJ databases">
        <authorList>
            <person name="Benchimol M."/>
            <person name="Almeida L.G."/>
            <person name="Vasconcelos A.T."/>
            <person name="Perreira-Neves A."/>
            <person name="Rosa I.A."/>
            <person name="Tasca T."/>
            <person name="Bogo M.R."/>
            <person name="de Souza W."/>
        </authorList>
    </citation>
    <scope>NUCLEOTIDE SEQUENCE [LARGE SCALE GENOMIC DNA]</scope>
    <source>
        <strain evidence="2">K</strain>
    </source>
</reference>
<gene>
    <name evidence="2" type="ORF">TRFO_36446</name>
</gene>
<feature type="compositionally biased region" description="Low complexity" evidence="1">
    <location>
        <begin position="411"/>
        <end position="432"/>
    </location>
</feature>
<feature type="compositionally biased region" description="Low complexity" evidence="1">
    <location>
        <begin position="371"/>
        <end position="390"/>
    </location>
</feature>
<comment type="caution">
    <text evidence="2">The sequence shown here is derived from an EMBL/GenBank/DDBJ whole genome shotgun (WGS) entry which is preliminary data.</text>
</comment>
<feature type="compositionally biased region" description="Pro residues" evidence="1">
    <location>
        <begin position="433"/>
        <end position="449"/>
    </location>
</feature>
<evidence type="ECO:0000313" key="2">
    <source>
        <dbReference type="EMBL" id="OHS97351.1"/>
    </source>
</evidence>
<dbReference type="Gene3D" id="1.25.40.280">
    <property type="entry name" value="alix/aip1 like domains"/>
    <property type="match status" value="1"/>
</dbReference>
<evidence type="ECO:0008006" key="4">
    <source>
        <dbReference type="Google" id="ProtNLM"/>
    </source>
</evidence>
<dbReference type="OrthoDB" id="10649853at2759"/>
<dbReference type="Proteomes" id="UP000179807">
    <property type="component" value="Unassembled WGS sequence"/>
</dbReference>
<name>A0A1J4JGC6_9EUKA</name>
<evidence type="ECO:0000256" key="1">
    <source>
        <dbReference type="SAM" id="MobiDB-lite"/>
    </source>
</evidence>
<feature type="compositionally biased region" description="Low complexity" evidence="1">
    <location>
        <begin position="479"/>
        <end position="488"/>
    </location>
</feature>
<accession>A0A1J4JGC6</accession>
<dbReference type="EMBL" id="MLAK01001121">
    <property type="protein sequence ID" value="OHS97351.1"/>
    <property type="molecule type" value="Genomic_DNA"/>
</dbReference>
<dbReference type="RefSeq" id="XP_068350488.1">
    <property type="nucleotide sequence ID" value="XM_068510831.1"/>
</dbReference>
<dbReference type="GeneID" id="94845535"/>
<keyword evidence="3" id="KW-1185">Reference proteome</keyword>
<dbReference type="VEuPathDB" id="TrichDB:TRFO_36446"/>
<protein>
    <recommendedName>
        <fullName evidence="4">BRO1 domain-containing protein</fullName>
    </recommendedName>
</protein>
<sequence length="606" mass="67351">MTTFDDNIKFLLKGIQEKKKTMLSTSLLVVPIPPSRANSSLCDNSLKQLLSGQAQEALQFSARSKSPIPDDDSFSRYLIILKSLGNSNFSNEWWNPFDQSKSMKSESVFCEAGMTIWNFISFLQTQIMSYNTSSSDEKPKIKNGILDINALIQNLKYVMREMSVSGHGLPFFTNGLISFIESYHKYLSAAMLLSAAQNESALNENDSQKRLQFCRAALMTLNTLSECEVNLRYLDDSQRAFFAPIVDMLKRYYNGLVYFEAGKDRELNSDHGIGICFYREGIRLTNGYDRVSCPHPHIYTQVKMISNALEAADTRATNDNKRLYSQSIPHDIPPFQFAPYKLPEQLSEPSKRLLIFEQFIYPSSVLPQQQQQLQNLYSSPPGSGSGQSPPVFSPPFISPQLGTPGPPIFTPPGSTGSSSGATPLQPQTQSFSPQPPFSPPITGSSPPPFGFQATVNQFGSNPDLPYIPSMIPPVPSPPGSTNSPYIQQPPIQQQPIQFQLQQLQQAGYLTQFPLLAMVLQLRVDLGVRAREIRPKLQPSVQAKFDQQMQIFMQAASCDSQIVSAIARLQQSGPNPAAGLTKQSVDSLIGQAACFYHEFDDFLDSLQ</sequence>
<organism evidence="2 3">
    <name type="scientific">Tritrichomonas foetus</name>
    <dbReference type="NCBI Taxonomy" id="1144522"/>
    <lineage>
        <taxon>Eukaryota</taxon>
        <taxon>Metamonada</taxon>
        <taxon>Parabasalia</taxon>
        <taxon>Tritrichomonadida</taxon>
        <taxon>Tritrichomonadidae</taxon>
        <taxon>Tritrichomonas</taxon>
    </lineage>
</organism>
<dbReference type="AlphaFoldDB" id="A0A1J4JGC6"/>